<dbReference type="SUPFAM" id="SSF49503">
    <property type="entry name" value="Cupredoxins"/>
    <property type="match status" value="1"/>
</dbReference>
<accession>A0A1G2SNQ7</accession>
<dbReference type="Gene3D" id="2.60.40.420">
    <property type="entry name" value="Cupredoxins - blue copper proteins"/>
    <property type="match status" value="1"/>
</dbReference>
<dbReference type="Pfam" id="PF13473">
    <property type="entry name" value="Cupredoxin_1"/>
    <property type="match status" value="1"/>
</dbReference>
<organism evidence="3 4">
    <name type="scientific">Candidatus Yonathbacteria bacterium RIFOXYD1_FULL_52_36</name>
    <dbReference type="NCBI Taxonomy" id="1802730"/>
    <lineage>
        <taxon>Bacteria</taxon>
        <taxon>Candidatus Yonathiibacteriota</taxon>
    </lineage>
</organism>
<evidence type="ECO:0000256" key="1">
    <source>
        <dbReference type="SAM" id="Phobius"/>
    </source>
</evidence>
<evidence type="ECO:0000259" key="2">
    <source>
        <dbReference type="Pfam" id="PF13473"/>
    </source>
</evidence>
<evidence type="ECO:0000313" key="3">
    <source>
        <dbReference type="EMBL" id="OHA86269.1"/>
    </source>
</evidence>
<feature type="domain" description="EfeO-type cupredoxin-like" evidence="2">
    <location>
        <begin position="67"/>
        <end position="143"/>
    </location>
</feature>
<sequence>MNNKTIFWGIGILVVGILAFYGLNAGRGADTTGVLPEVEMGAINESVKEFTMTSWVETTADGNMSPHFSLGEMRVKKGDRVRITITNTAGTHDFSLDEFGIREETPLNEPVVVEFVADKTGSFEYYCSKFNHRALGQKGTLVVEE</sequence>
<reference evidence="3 4" key="1">
    <citation type="journal article" date="2016" name="Nat. Commun.">
        <title>Thousands of microbial genomes shed light on interconnected biogeochemical processes in an aquifer system.</title>
        <authorList>
            <person name="Anantharaman K."/>
            <person name="Brown C.T."/>
            <person name="Hug L.A."/>
            <person name="Sharon I."/>
            <person name="Castelle C.J."/>
            <person name="Probst A.J."/>
            <person name="Thomas B.C."/>
            <person name="Singh A."/>
            <person name="Wilkins M.J."/>
            <person name="Karaoz U."/>
            <person name="Brodie E.L."/>
            <person name="Williams K.H."/>
            <person name="Hubbard S.S."/>
            <person name="Banfield J.F."/>
        </authorList>
    </citation>
    <scope>NUCLEOTIDE SEQUENCE [LARGE SCALE GENOMIC DNA]</scope>
</reference>
<name>A0A1G2SNQ7_9BACT</name>
<evidence type="ECO:0000313" key="4">
    <source>
        <dbReference type="Proteomes" id="UP000178168"/>
    </source>
</evidence>
<keyword evidence="1" id="KW-1133">Transmembrane helix</keyword>
<dbReference type="InterPro" id="IPR028096">
    <property type="entry name" value="EfeO_Cupredoxin"/>
</dbReference>
<protein>
    <recommendedName>
        <fullName evidence="2">EfeO-type cupredoxin-like domain-containing protein</fullName>
    </recommendedName>
</protein>
<comment type="caution">
    <text evidence="3">The sequence shown here is derived from an EMBL/GenBank/DDBJ whole genome shotgun (WGS) entry which is preliminary data.</text>
</comment>
<gene>
    <name evidence="3" type="ORF">A2591_01760</name>
</gene>
<dbReference type="STRING" id="1802730.A2591_01760"/>
<feature type="transmembrane region" description="Helical" evidence="1">
    <location>
        <begin position="6"/>
        <end position="23"/>
    </location>
</feature>
<dbReference type="AlphaFoldDB" id="A0A1G2SNQ7"/>
<dbReference type="Proteomes" id="UP000178168">
    <property type="component" value="Unassembled WGS sequence"/>
</dbReference>
<dbReference type="EMBL" id="MHUZ01000005">
    <property type="protein sequence ID" value="OHA86269.1"/>
    <property type="molecule type" value="Genomic_DNA"/>
</dbReference>
<proteinExistence type="predicted"/>
<keyword evidence="1" id="KW-0472">Membrane</keyword>
<dbReference type="InterPro" id="IPR008972">
    <property type="entry name" value="Cupredoxin"/>
</dbReference>
<keyword evidence="1" id="KW-0812">Transmembrane</keyword>